<keyword evidence="1" id="KW-0472">Membrane</keyword>
<feature type="transmembrane region" description="Helical" evidence="1">
    <location>
        <begin position="12"/>
        <end position="34"/>
    </location>
</feature>
<dbReference type="AlphaFoldDB" id="A0A1I1BC64"/>
<dbReference type="EMBL" id="FOKI01000098">
    <property type="protein sequence ID" value="SFB47939.1"/>
    <property type="molecule type" value="Genomic_DNA"/>
</dbReference>
<evidence type="ECO:0000256" key="1">
    <source>
        <dbReference type="SAM" id="Phobius"/>
    </source>
</evidence>
<reference evidence="2 3" key="1">
    <citation type="submission" date="2016-10" db="EMBL/GenBank/DDBJ databases">
        <authorList>
            <person name="de Groot N.N."/>
        </authorList>
    </citation>
    <scope>NUCLEOTIDE SEQUENCE [LARGE SCALE GENOMIC DNA]</scope>
    <source>
        <strain evidence="2 3">DSM 12271</strain>
    </source>
</reference>
<feature type="transmembrane region" description="Helical" evidence="1">
    <location>
        <begin position="67"/>
        <end position="89"/>
    </location>
</feature>
<feature type="transmembrane region" description="Helical" evidence="1">
    <location>
        <begin position="40"/>
        <end position="60"/>
    </location>
</feature>
<protein>
    <submittedName>
        <fullName evidence="2">Uncharacterized protein</fullName>
    </submittedName>
</protein>
<name>A0A1I1BC64_9CLOT</name>
<evidence type="ECO:0000313" key="3">
    <source>
        <dbReference type="Proteomes" id="UP000198619"/>
    </source>
</evidence>
<keyword evidence="1" id="KW-0812">Transmembrane</keyword>
<proteinExistence type="predicted"/>
<gene>
    <name evidence="2" type="ORF">SAMN04488528_10984</name>
</gene>
<feature type="non-terminal residue" evidence="2">
    <location>
        <position position="129"/>
    </location>
</feature>
<accession>A0A1I1BC64</accession>
<keyword evidence="3" id="KW-1185">Reference proteome</keyword>
<organism evidence="2 3">
    <name type="scientific">Clostridium frigidicarnis</name>
    <dbReference type="NCBI Taxonomy" id="84698"/>
    <lineage>
        <taxon>Bacteria</taxon>
        <taxon>Bacillati</taxon>
        <taxon>Bacillota</taxon>
        <taxon>Clostridia</taxon>
        <taxon>Eubacteriales</taxon>
        <taxon>Clostridiaceae</taxon>
        <taxon>Clostridium</taxon>
    </lineage>
</organism>
<sequence>MKNISYGFNKFLNLALKFLFLFIVVGSIVCFNVEKPDITGLSICFIIITIILVGGTYYGLKNKYNKSLIVTVILGSALIIRILWFYNIYSIPVGDFNRMFICAGDFLAGSTDMFKDTAYMARFPHMSMT</sequence>
<dbReference type="STRING" id="84698.SAMN04488528_10984"/>
<keyword evidence="1" id="KW-1133">Transmembrane helix</keyword>
<dbReference type="Proteomes" id="UP000198619">
    <property type="component" value="Unassembled WGS sequence"/>
</dbReference>
<evidence type="ECO:0000313" key="2">
    <source>
        <dbReference type="EMBL" id="SFB47939.1"/>
    </source>
</evidence>